<dbReference type="GO" id="GO:0098719">
    <property type="term" value="P:sodium ion import across plasma membrane"/>
    <property type="evidence" value="ECO:0007669"/>
    <property type="project" value="TreeGrafter"/>
</dbReference>
<comment type="subcellular location">
    <subcellularLocation>
        <location evidence="1 10">Cell membrane</location>
        <topology evidence="1 10">Multi-pass membrane protein</topology>
    </subcellularLocation>
</comment>
<evidence type="ECO:0000313" key="12">
    <source>
        <dbReference type="EMBL" id="PJJ63230.1"/>
    </source>
</evidence>
<evidence type="ECO:0000256" key="2">
    <source>
        <dbReference type="ARBA" id="ARBA00022448"/>
    </source>
</evidence>
<dbReference type="GO" id="GO:0015385">
    <property type="term" value="F:sodium:proton antiporter activity"/>
    <property type="evidence" value="ECO:0007669"/>
    <property type="project" value="InterPro"/>
</dbReference>
<evidence type="ECO:0000256" key="1">
    <source>
        <dbReference type="ARBA" id="ARBA00004651"/>
    </source>
</evidence>
<feature type="transmembrane region" description="Helical" evidence="10">
    <location>
        <begin position="304"/>
        <end position="328"/>
    </location>
</feature>
<dbReference type="InterPro" id="IPR004705">
    <property type="entry name" value="Cation/H_exchanger_CPA1_bac"/>
</dbReference>
<accession>A0A2M9BYT6</accession>
<evidence type="ECO:0000259" key="11">
    <source>
        <dbReference type="Pfam" id="PF00999"/>
    </source>
</evidence>
<dbReference type="Gene3D" id="6.10.140.1330">
    <property type="match status" value="1"/>
</dbReference>
<dbReference type="PANTHER" id="PTHR10110:SF86">
    <property type="entry name" value="SODIUM_HYDROGEN EXCHANGER 7"/>
    <property type="match status" value="1"/>
</dbReference>
<dbReference type="Pfam" id="PF00999">
    <property type="entry name" value="Na_H_Exchanger"/>
    <property type="match status" value="1"/>
</dbReference>
<dbReference type="NCBIfam" id="TIGR00831">
    <property type="entry name" value="a_cpa1"/>
    <property type="match status" value="1"/>
</dbReference>
<evidence type="ECO:0000256" key="6">
    <source>
        <dbReference type="ARBA" id="ARBA00023053"/>
    </source>
</evidence>
<evidence type="ECO:0000256" key="9">
    <source>
        <dbReference type="ARBA" id="ARBA00023201"/>
    </source>
</evidence>
<evidence type="ECO:0000313" key="13">
    <source>
        <dbReference type="Proteomes" id="UP000230161"/>
    </source>
</evidence>
<dbReference type="Proteomes" id="UP000230161">
    <property type="component" value="Unassembled WGS sequence"/>
</dbReference>
<dbReference type="InterPro" id="IPR006153">
    <property type="entry name" value="Cation/H_exchanger_TM"/>
</dbReference>
<feature type="transmembrane region" description="Helical" evidence="10">
    <location>
        <begin position="184"/>
        <end position="205"/>
    </location>
</feature>
<evidence type="ECO:0000256" key="10">
    <source>
        <dbReference type="RuleBase" id="RU366002"/>
    </source>
</evidence>
<comment type="similarity">
    <text evidence="10">Belongs to the monovalent cation:proton antiporter 1 (CPA1) transporter (TC 2.A.36) family.</text>
</comment>
<evidence type="ECO:0000256" key="5">
    <source>
        <dbReference type="ARBA" id="ARBA00022989"/>
    </source>
</evidence>
<feature type="domain" description="Cation/H+ exchanger transmembrane" evidence="11">
    <location>
        <begin position="19"/>
        <end position="403"/>
    </location>
</feature>
<evidence type="ECO:0000256" key="8">
    <source>
        <dbReference type="ARBA" id="ARBA00023136"/>
    </source>
</evidence>
<comment type="function">
    <text evidence="10">Na(+)/H(+) antiporter that extrudes sodium in exchange for external protons.</text>
</comment>
<feature type="transmembrane region" description="Helical" evidence="10">
    <location>
        <begin position="30"/>
        <end position="48"/>
    </location>
</feature>
<dbReference type="PANTHER" id="PTHR10110">
    <property type="entry name" value="SODIUM/HYDROGEN EXCHANGER"/>
    <property type="match status" value="1"/>
</dbReference>
<keyword evidence="9 10" id="KW-0739">Sodium transport</keyword>
<evidence type="ECO:0000256" key="3">
    <source>
        <dbReference type="ARBA" id="ARBA00022475"/>
    </source>
</evidence>
<protein>
    <submittedName>
        <fullName evidence="12">CPA1 family monovalent cation:H+ antiporter</fullName>
    </submittedName>
</protein>
<dbReference type="InterPro" id="IPR018422">
    <property type="entry name" value="Cation/H_exchanger_CPA1"/>
</dbReference>
<dbReference type="RefSeq" id="WP_100343766.1">
    <property type="nucleotide sequence ID" value="NZ_PGFB01000002.1"/>
</dbReference>
<feature type="transmembrane region" description="Helical" evidence="10">
    <location>
        <begin position="6"/>
        <end position="23"/>
    </location>
</feature>
<keyword evidence="8 10" id="KW-0472">Membrane</keyword>
<name>A0A2M9BYT6_9MICO</name>
<organism evidence="12 13">
    <name type="scientific">Compostimonas suwonensis</name>
    <dbReference type="NCBI Taxonomy" id="1048394"/>
    <lineage>
        <taxon>Bacteria</taxon>
        <taxon>Bacillati</taxon>
        <taxon>Actinomycetota</taxon>
        <taxon>Actinomycetes</taxon>
        <taxon>Micrococcales</taxon>
        <taxon>Microbacteriaceae</taxon>
        <taxon>Compostimonas</taxon>
    </lineage>
</organism>
<feature type="transmembrane region" description="Helical" evidence="10">
    <location>
        <begin position="274"/>
        <end position="298"/>
    </location>
</feature>
<comment type="caution">
    <text evidence="12">The sequence shown here is derived from an EMBL/GenBank/DDBJ whole genome shotgun (WGS) entry which is preliminary data.</text>
</comment>
<keyword evidence="10" id="KW-0050">Antiport</keyword>
<dbReference type="GO" id="GO:0015386">
    <property type="term" value="F:potassium:proton antiporter activity"/>
    <property type="evidence" value="ECO:0007669"/>
    <property type="project" value="TreeGrafter"/>
</dbReference>
<feature type="transmembrane region" description="Helical" evidence="10">
    <location>
        <begin position="60"/>
        <end position="77"/>
    </location>
</feature>
<keyword evidence="13" id="KW-1185">Reference proteome</keyword>
<gene>
    <name evidence="12" type="ORF">CLV54_0887</name>
</gene>
<dbReference type="GO" id="GO:0005886">
    <property type="term" value="C:plasma membrane"/>
    <property type="evidence" value="ECO:0007669"/>
    <property type="project" value="UniProtKB-SubCell"/>
</dbReference>
<keyword evidence="2 10" id="KW-0813">Transport</keyword>
<evidence type="ECO:0000256" key="7">
    <source>
        <dbReference type="ARBA" id="ARBA00023065"/>
    </source>
</evidence>
<feature type="transmembrane region" description="Helical" evidence="10">
    <location>
        <begin position="382"/>
        <end position="402"/>
    </location>
</feature>
<evidence type="ECO:0000256" key="4">
    <source>
        <dbReference type="ARBA" id="ARBA00022692"/>
    </source>
</evidence>
<feature type="transmembrane region" description="Helical" evidence="10">
    <location>
        <begin position="235"/>
        <end position="253"/>
    </location>
</feature>
<dbReference type="GO" id="GO:0051453">
    <property type="term" value="P:regulation of intracellular pH"/>
    <property type="evidence" value="ECO:0007669"/>
    <property type="project" value="TreeGrafter"/>
</dbReference>
<feature type="transmembrane region" description="Helical" evidence="10">
    <location>
        <begin position="118"/>
        <end position="140"/>
    </location>
</feature>
<keyword evidence="4 10" id="KW-0812">Transmembrane</keyword>
<sequence length="525" mass="55590">MDGSSTAEIIAWAVVFVVAVVTVTGLARRVGWSAPVVLVLAGVAAAYIPGIPRVELEPEVILVGVLPPLLYAAAIRTSFIDVRARGDSIINFSVVLVVVTTIVIGLITWAIVPSLTLAAAFAFGAIVAPTDAVSVVAIAGRAGLPRRLVTVLEGESLLNDATALVALNAAIAAVMVAVTPGSLAIDFLLAIGGGVAVGLLVGWILAAIRTRLRAPVLDTSLSLVTPYLAYFPAAAIHGSGFLAVVVAGLYLGFRSPIVQSAQARIAERLNWRTVAFLLENAVFLLIGLQLPSILSAAAESELGVWPTIGISLVIVVSLIVVRTAWVLATTAVYRWGPRALRSRGWSWGTAWAASFAGMRGVVTLAAVFLLPEDTPQRGVLQLLAFVVVVVTLVQGLALPRFVRALKLPSPNVAQEDMERRRLVAEAKLASLEVLESQRRDDDPEIVISTLRDMSTLGVQSGQLDEEGSGLPPSEALGRLRQAMIDAERAAVLAARRERRYQERAIQAVLATLDAEEAALRSRHRD</sequence>
<keyword evidence="7 10" id="KW-0406">Ion transport</keyword>
<keyword evidence="5 10" id="KW-1133">Transmembrane helix</keyword>
<keyword evidence="3 10" id="KW-1003">Cell membrane</keyword>
<dbReference type="AlphaFoldDB" id="A0A2M9BYT6"/>
<dbReference type="OrthoDB" id="57886at2"/>
<reference evidence="12 13" key="1">
    <citation type="submission" date="2017-11" db="EMBL/GenBank/DDBJ databases">
        <title>Genomic Encyclopedia of Archaeal and Bacterial Type Strains, Phase II (KMG-II): From Individual Species to Whole Genera.</title>
        <authorList>
            <person name="Goeker M."/>
        </authorList>
    </citation>
    <scope>NUCLEOTIDE SEQUENCE [LARGE SCALE GENOMIC DNA]</scope>
    <source>
        <strain evidence="12 13">DSM 25625</strain>
    </source>
</reference>
<feature type="transmembrane region" description="Helical" evidence="10">
    <location>
        <begin position="89"/>
        <end position="112"/>
    </location>
</feature>
<feature type="transmembrane region" description="Helical" evidence="10">
    <location>
        <begin position="349"/>
        <end position="370"/>
    </location>
</feature>
<keyword evidence="6 10" id="KW-0915">Sodium</keyword>
<proteinExistence type="inferred from homology"/>
<dbReference type="EMBL" id="PGFB01000002">
    <property type="protein sequence ID" value="PJJ63230.1"/>
    <property type="molecule type" value="Genomic_DNA"/>
</dbReference>